<evidence type="ECO:0000259" key="4">
    <source>
        <dbReference type="PROSITE" id="PS51202"/>
    </source>
</evidence>
<dbReference type="Pfam" id="PF07885">
    <property type="entry name" value="Ion_trans_2"/>
    <property type="match status" value="1"/>
</dbReference>
<feature type="domain" description="RCK C-terminal" evidence="4">
    <location>
        <begin position="262"/>
        <end position="345"/>
    </location>
</feature>
<feature type="transmembrane region" description="Helical" evidence="2">
    <location>
        <begin position="49"/>
        <end position="69"/>
    </location>
</feature>
<evidence type="ECO:0000313" key="5">
    <source>
        <dbReference type="EMBL" id="SDL62367.1"/>
    </source>
</evidence>
<dbReference type="PROSITE" id="PS51202">
    <property type="entry name" value="RCK_C"/>
    <property type="match status" value="1"/>
</dbReference>
<dbReference type="InterPro" id="IPR003148">
    <property type="entry name" value="RCK_N"/>
</dbReference>
<dbReference type="SUPFAM" id="SSF81324">
    <property type="entry name" value="Voltage-gated potassium channels"/>
    <property type="match status" value="1"/>
</dbReference>
<dbReference type="EMBL" id="FNGA01000007">
    <property type="protein sequence ID" value="SDL62367.1"/>
    <property type="molecule type" value="Genomic_DNA"/>
</dbReference>
<dbReference type="PANTHER" id="PTHR43833">
    <property type="entry name" value="POTASSIUM CHANNEL PROTEIN 2-RELATED-RELATED"/>
    <property type="match status" value="1"/>
</dbReference>
<feature type="transmembrane region" description="Helical" evidence="2">
    <location>
        <begin position="81"/>
        <end position="102"/>
    </location>
</feature>
<dbReference type="InterPro" id="IPR050721">
    <property type="entry name" value="Trk_Ktr_HKT_K-transport"/>
</dbReference>
<comment type="subcellular location">
    <subcellularLocation>
        <location evidence="1">Cell membrane</location>
        <topology evidence="1">Multi-pass membrane protein</topology>
    </subcellularLocation>
</comment>
<dbReference type="STRING" id="246191.SAMN05660337_3419"/>
<dbReference type="InterPro" id="IPR036291">
    <property type="entry name" value="NAD(P)-bd_dom_sf"/>
</dbReference>
<evidence type="ECO:0000259" key="3">
    <source>
        <dbReference type="PROSITE" id="PS51201"/>
    </source>
</evidence>
<dbReference type="GO" id="GO:0005886">
    <property type="term" value="C:plasma membrane"/>
    <property type="evidence" value="ECO:0007669"/>
    <property type="project" value="UniProtKB-SubCell"/>
</dbReference>
<evidence type="ECO:0000256" key="2">
    <source>
        <dbReference type="SAM" id="Phobius"/>
    </source>
</evidence>
<proteinExistence type="predicted"/>
<dbReference type="AlphaFoldDB" id="A0A1G9LKR2"/>
<evidence type="ECO:0000256" key="1">
    <source>
        <dbReference type="ARBA" id="ARBA00004651"/>
    </source>
</evidence>
<dbReference type="OrthoDB" id="9781411at2"/>
<dbReference type="SUPFAM" id="SSF51735">
    <property type="entry name" value="NAD(P)-binding Rossmann-fold domains"/>
    <property type="match status" value="1"/>
</dbReference>
<sequence>MKSKSIYVRMLNLRREFGMFWGLAAGFIYMTLVFIGGIIGYMWLEGWNLLNSFYMVVITLSTVGFMEVLPLSENGRIMTALLILGGVGGFAYLIGAFSQLLVEGRLQVILGRRRMQKTIGKFKDHIIVCGYGRIGAIVVEEVMNEGYDIVVIENNPELVAHMEAAGITCLEGDATKDDTLKLAGLDRAKSLIAALSDEAANVYVTLIARQFNSKVNIIARGNNKTSISRLEFAGADRVVLPHTIGGIRMAQSVLRPTVTNFLDIAMRGKIDLQMEELFVTDTSEFVGQDLIESKIRPRFNLIIIAIRKNTGEMVFNPGPKEVIEAKDTLLTVGKLTDLSAIQKIL</sequence>
<dbReference type="InterPro" id="IPR006037">
    <property type="entry name" value="RCK_C"/>
</dbReference>
<dbReference type="GO" id="GO:0008324">
    <property type="term" value="F:monoatomic cation transmembrane transporter activity"/>
    <property type="evidence" value="ECO:0007669"/>
    <property type="project" value="InterPro"/>
</dbReference>
<dbReference type="PANTHER" id="PTHR43833:SF9">
    <property type="entry name" value="POTASSIUM CHANNEL PROTEIN YUGO-RELATED"/>
    <property type="match status" value="1"/>
</dbReference>
<keyword evidence="5" id="KW-0813">Transport</keyword>
<keyword evidence="2" id="KW-0472">Membrane</keyword>
<feature type="transmembrane region" description="Helical" evidence="2">
    <location>
        <begin position="20"/>
        <end position="43"/>
    </location>
</feature>
<dbReference type="Proteomes" id="UP000199053">
    <property type="component" value="Unassembled WGS sequence"/>
</dbReference>
<dbReference type="Gene3D" id="3.30.70.1450">
    <property type="entry name" value="Regulator of K+ conductance, C-terminal domain"/>
    <property type="match status" value="1"/>
</dbReference>
<dbReference type="InterPro" id="IPR036721">
    <property type="entry name" value="RCK_C_sf"/>
</dbReference>
<keyword evidence="5" id="KW-0406">Ion transport</keyword>
<gene>
    <name evidence="5" type="ORF">SAMN05660337_3419</name>
</gene>
<evidence type="ECO:0000313" key="6">
    <source>
        <dbReference type="Proteomes" id="UP000199053"/>
    </source>
</evidence>
<keyword evidence="5" id="KW-0407">Ion channel</keyword>
<dbReference type="PROSITE" id="PS51201">
    <property type="entry name" value="RCK_N"/>
    <property type="match status" value="1"/>
</dbReference>
<name>A0A1G9LKR2_9BACT</name>
<dbReference type="Gene3D" id="1.10.287.70">
    <property type="match status" value="1"/>
</dbReference>
<protein>
    <submittedName>
        <fullName evidence="5">Voltage-gated potassium channel</fullName>
    </submittedName>
</protein>
<accession>A0A1G9LKR2</accession>
<keyword evidence="2" id="KW-1133">Transmembrane helix</keyword>
<keyword evidence="6" id="KW-1185">Reference proteome</keyword>
<feature type="domain" description="RCK N-terminal" evidence="3">
    <location>
        <begin position="123"/>
        <end position="240"/>
    </location>
</feature>
<organism evidence="5 6">
    <name type="scientific">Maridesulfovibrio ferrireducens</name>
    <dbReference type="NCBI Taxonomy" id="246191"/>
    <lineage>
        <taxon>Bacteria</taxon>
        <taxon>Pseudomonadati</taxon>
        <taxon>Thermodesulfobacteriota</taxon>
        <taxon>Desulfovibrionia</taxon>
        <taxon>Desulfovibrionales</taxon>
        <taxon>Desulfovibrionaceae</taxon>
        <taxon>Maridesulfovibrio</taxon>
    </lineage>
</organism>
<dbReference type="Gene3D" id="3.40.50.720">
    <property type="entry name" value="NAD(P)-binding Rossmann-like Domain"/>
    <property type="match status" value="1"/>
</dbReference>
<dbReference type="Pfam" id="PF02080">
    <property type="entry name" value="TrkA_C"/>
    <property type="match status" value="1"/>
</dbReference>
<dbReference type="RefSeq" id="WP_092163315.1">
    <property type="nucleotide sequence ID" value="NZ_FNGA01000007.1"/>
</dbReference>
<reference evidence="6" key="1">
    <citation type="submission" date="2016-10" db="EMBL/GenBank/DDBJ databases">
        <authorList>
            <person name="Varghese N."/>
            <person name="Submissions S."/>
        </authorList>
    </citation>
    <scope>NUCLEOTIDE SEQUENCE [LARGE SCALE GENOMIC DNA]</scope>
    <source>
        <strain evidence="6">DSM 16995</strain>
    </source>
</reference>
<dbReference type="SUPFAM" id="SSF116726">
    <property type="entry name" value="TrkA C-terminal domain-like"/>
    <property type="match status" value="1"/>
</dbReference>
<dbReference type="Pfam" id="PF02254">
    <property type="entry name" value="TrkA_N"/>
    <property type="match status" value="1"/>
</dbReference>
<dbReference type="InterPro" id="IPR013099">
    <property type="entry name" value="K_chnl_dom"/>
</dbReference>
<dbReference type="GO" id="GO:0006813">
    <property type="term" value="P:potassium ion transport"/>
    <property type="evidence" value="ECO:0007669"/>
    <property type="project" value="InterPro"/>
</dbReference>
<keyword evidence="2" id="KW-0812">Transmembrane</keyword>